<evidence type="ECO:0000313" key="4">
    <source>
        <dbReference type="Proteomes" id="UP000184255"/>
    </source>
</evidence>
<keyword evidence="4" id="KW-1185">Reference proteome</keyword>
<sequence length="601" mass="67854">MPSFKKKLSLSLSRPKVKKIFRSIKSPFRKLDRAKDELATTPVVDQHVQDDVREDSEEQGVGKKRAIQLQEQTSPVSSDYAPSTSLSDQESDSSSGPEIYFDAQETILDPSDHEVAVRDDETEPASNMITQHHQVNIPGREEKKDMTNNDTGLDQQQQHDACLTLQKLSPELIIEIMLLLPHSSLYLLQQTCQKFRQISKRDTFKTFNLEFRDGPESYCMSENGYQQRKVIRDILARRTLCQECNAHRDSGKLQAVMRKLYEMQYCNGCKANHPALFFSPEEKGKQYTQCLGRMGNFPLCSHETFAGPDMVTLSNVGGKQRSITCEDLGHKLSPSGSLSEKGSAPYGYLDISKASAFDHGPMKHHLYFILTATIPLVVLDGCSDKHREEAIRQLKKGSYTVSDPKALCTHFSSEILKECVVSDPSKCSCFPRSETGLRKCTLLSSVPNATCKICGAEYHLSLKQVGGPPVIPTSAARGSAKTLTKPRGRTIIDLKIKRDIAMETFLHPSWLFNLNYNQDKECNSRLKRNPLLDEEMKHILWCDDSGCATGSERRWEKMALLYLNDAFNKGELHDGKYDDDDRARDMPWLSLEYDVFQGLTT</sequence>
<proteinExistence type="predicted"/>
<feature type="compositionally biased region" description="Low complexity" evidence="1">
    <location>
        <begin position="83"/>
        <end position="95"/>
    </location>
</feature>
<dbReference type="GeneID" id="65089786"/>
<evidence type="ECO:0000259" key="2">
    <source>
        <dbReference type="Pfam" id="PF00646"/>
    </source>
</evidence>
<evidence type="ECO:0000313" key="3">
    <source>
        <dbReference type="EMBL" id="CVL05797.1"/>
    </source>
</evidence>
<feature type="region of interest" description="Disordered" evidence="1">
    <location>
        <begin position="45"/>
        <end position="97"/>
    </location>
</feature>
<accession>A0A1L7UDI5</accession>
<name>A0A1L7UDI5_FUSMA</name>
<comment type="caution">
    <text evidence="3">The sequence shown here is derived from an EMBL/GenBank/DDBJ whole genome shotgun (WGS) entry which is preliminary data.</text>
</comment>
<reference evidence="4" key="1">
    <citation type="journal article" date="2016" name="Genome Biol. Evol.">
        <title>Comparative 'omics' of the Fusarium fujikuroi species complex highlights differences in genetic potential and metabolite synthesis.</title>
        <authorList>
            <person name="Niehaus E.-M."/>
            <person name="Muensterkoetter M."/>
            <person name="Proctor R.H."/>
            <person name="Brown D.W."/>
            <person name="Sharon A."/>
            <person name="Idan Y."/>
            <person name="Oren-Young L."/>
            <person name="Sieber C.M."/>
            <person name="Novak O."/>
            <person name="Pencik A."/>
            <person name="Tarkowska D."/>
            <person name="Hromadova K."/>
            <person name="Freeman S."/>
            <person name="Maymon M."/>
            <person name="Elazar M."/>
            <person name="Youssef S.A."/>
            <person name="El-Shabrawy E.S.M."/>
            <person name="Shalaby A.B.A."/>
            <person name="Houterman P."/>
            <person name="Brock N.L."/>
            <person name="Burkhardt I."/>
            <person name="Tsavkelova E.A."/>
            <person name="Dickschat J.S."/>
            <person name="Galuszka P."/>
            <person name="Gueldener U."/>
            <person name="Tudzynski B."/>
        </authorList>
    </citation>
    <scope>NUCLEOTIDE SEQUENCE [LARGE SCALE GENOMIC DNA]</scope>
    <source>
        <strain evidence="4">MRC7560</strain>
    </source>
</reference>
<feature type="domain" description="F-box" evidence="2">
    <location>
        <begin position="165"/>
        <end position="205"/>
    </location>
</feature>
<protein>
    <recommendedName>
        <fullName evidence="2">F-box domain-containing protein</fullName>
    </recommendedName>
</protein>
<dbReference type="Pfam" id="PF00646">
    <property type="entry name" value="F-box"/>
    <property type="match status" value="1"/>
</dbReference>
<dbReference type="RefSeq" id="XP_041689524.1">
    <property type="nucleotide sequence ID" value="XM_041823999.1"/>
</dbReference>
<dbReference type="VEuPathDB" id="FungiDB:FMAN_10532"/>
<dbReference type="SUPFAM" id="SSF81383">
    <property type="entry name" value="F-box domain"/>
    <property type="match status" value="1"/>
</dbReference>
<dbReference type="InterPro" id="IPR036047">
    <property type="entry name" value="F-box-like_dom_sf"/>
</dbReference>
<dbReference type="Proteomes" id="UP000184255">
    <property type="component" value="Unassembled WGS sequence"/>
</dbReference>
<feature type="compositionally biased region" description="Polar residues" evidence="1">
    <location>
        <begin position="69"/>
        <end position="82"/>
    </location>
</feature>
<gene>
    <name evidence="3" type="ORF">FMAN_10532</name>
</gene>
<dbReference type="EMBL" id="FCQH01000016">
    <property type="protein sequence ID" value="CVL05797.1"/>
    <property type="molecule type" value="Genomic_DNA"/>
</dbReference>
<organism evidence="3 4">
    <name type="scientific">Fusarium mangiferae</name>
    <name type="common">Mango malformation disease fungus</name>
    <dbReference type="NCBI Taxonomy" id="192010"/>
    <lineage>
        <taxon>Eukaryota</taxon>
        <taxon>Fungi</taxon>
        <taxon>Dikarya</taxon>
        <taxon>Ascomycota</taxon>
        <taxon>Pezizomycotina</taxon>
        <taxon>Sordariomycetes</taxon>
        <taxon>Hypocreomycetidae</taxon>
        <taxon>Hypocreales</taxon>
        <taxon>Nectriaceae</taxon>
        <taxon>Fusarium</taxon>
        <taxon>Fusarium fujikuroi species complex</taxon>
    </lineage>
</organism>
<dbReference type="CDD" id="cd09917">
    <property type="entry name" value="F-box_SF"/>
    <property type="match status" value="1"/>
</dbReference>
<dbReference type="InterPro" id="IPR001810">
    <property type="entry name" value="F-box_dom"/>
</dbReference>
<dbReference type="AlphaFoldDB" id="A0A1L7UDI5"/>
<evidence type="ECO:0000256" key="1">
    <source>
        <dbReference type="SAM" id="MobiDB-lite"/>
    </source>
</evidence>